<name>A0ABV1RHB5_9ALTE</name>
<organism evidence="1 2">
    <name type="scientific">Catenovulum sediminis</name>
    <dbReference type="NCBI Taxonomy" id="1740262"/>
    <lineage>
        <taxon>Bacteria</taxon>
        <taxon>Pseudomonadati</taxon>
        <taxon>Pseudomonadota</taxon>
        <taxon>Gammaproteobacteria</taxon>
        <taxon>Alteromonadales</taxon>
        <taxon>Alteromonadaceae</taxon>
        <taxon>Catenovulum</taxon>
    </lineage>
</organism>
<dbReference type="InterPro" id="IPR009797">
    <property type="entry name" value="DUF1367"/>
</dbReference>
<dbReference type="Proteomes" id="UP001467690">
    <property type="component" value="Unassembled WGS sequence"/>
</dbReference>
<evidence type="ECO:0000313" key="2">
    <source>
        <dbReference type="Proteomes" id="UP001467690"/>
    </source>
</evidence>
<dbReference type="EMBL" id="JBELOE010000210">
    <property type="protein sequence ID" value="MER2492334.1"/>
    <property type="molecule type" value="Genomic_DNA"/>
</dbReference>
<sequence length="150" mass="17374">MQSFLMRTPKGFIPENDESARAMQKVPVGGVISVNWSRPRNYEFHKRFFALLNIGFDAWEPPESTYRGLPVQKNFERFRKDVIISAGYYEPVANIRGEVRAEAKSISFAKMSQEEFEKLYNAAANVLLQKVLTNYTRSDLDDVVEKLIRF</sequence>
<protein>
    <submittedName>
        <fullName evidence="1">DUF1367 family protein</fullName>
    </submittedName>
</protein>
<keyword evidence="2" id="KW-1185">Reference proteome</keyword>
<comment type="caution">
    <text evidence="1">The sequence shown here is derived from an EMBL/GenBank/DDBJ whole genome shotgun (WGS) entry which is preliminary data.</text>
</comment>
<reference evidence="1 2" key="1">
    <citation type="submission" date="2024-06" db="EMBL/GenBank/DDBJ databases">
        <authorList>
            <person name="Chen R.Y."/>
        </authorList>
    </citation>
    <scope>NUCLEOTIDE SEQUENCE [LARGE SCALE GENOMIC DNA]</scope>
    <source>
        <strain evidence="1 2">D2</strain>
    </source>
</reference>
<gene>
    <name evidence="1" type="ORF">ABS311_10635</name>
</gene>
<dbReference type="Pfam" id="PF07105">
    <property type="entry name" value="DUF1367"/>
    <property type="match status" value="2"/>
</dbReference>
<evidence type="ECO:0000313" key="1">
    <source>
        <dbReference type="EMBL" id="MER2492334.1"/>
    </source>
</evidence>
<dbReference type="RefSeq" id="WP_350401851.1">
    <property type="nucleotide sequence ID" value="NZ_JBELOE010000210.1"/>
</dbReference>
<proteinExistence type="predicted"/>
<accession>A0ABV1RHB5</accession>